<evidence type="ECO:0000259" key="2">
    <source>
        <dbReference type="PROSITE" id="PS50883"/>
    </source>
</evidence>
<name>A0AA41W7I3_9GAMM</name>
<dbReference type="SMART" id="SM00267">
    <property type="entry name" value="GGDEF"/>
    <property type="match status" value="1"/>
</dbReference>
<dbReference type="PROSITE" id="PS50887">
    <property type="entry name" value="GGDEF"/>
    <property type="match status" value="1"/>
</dbReference>
<dbReference type="GO" id="GO:0071111">
    <property type="term" value="F:cyclic-guanylate-specific phosphodiesterase activity"/>
    <property type="evidence" value="ECO:0007669"/>
    <property type="project" value="InterPro"/>
</dbReference>
<dbReference type="SUPFAM" id="SSF141868">
    <property type="entry name" value="EAL domain-like"/>
    <property type="match status" value="1"/>
</dbReference>
<accession>A0AA41W7I3</accession>
<dbReference type="Gene3D" id="6.10.340.10">
    <property type="match status" value="1"/>
</dbReference>
<feature type="transmembrane region" description="Helical" evidence="1">
    <location>
        <begin position="6"/>
        <end position="27"/>
    </location>
</feature>
<dbReference type="Pfam" id="PF00672">
    <property type="entry name" value="HAMP"/>
    <property type="match status" value="1"/>
</dbReference>
<dbReference type="GO" id="GO:0007165">
    <property type="term" value="P:signal transduction"/>
    <property type="evidence" value="ECO:0007669"/>
    <property type="project" value="InterPro"/>
</dbReference>
<dbReference type="Proteomes" id="UP001165393">
    <property type="component" value="Unassembled WGS sequence"/>
</dbReference>
<dbReference type="PANTHER" id="PTHR33121">
    <property type="entry name" value="CYCLIC DI-GMP PHOSPHODIESTERASE PDEF"/>
    <property type="match status" value="1"/>
</dbReference>
<gene>
    <name evidence="5" type="ORF">NAF29_11700</name>
</gene>
<dbReference type="GO" id="GO:0016020">
    <property type="term" value="C:membrane"/>
    <property type="evidence" value="ECO:0007669"/>
    <property type="project" value="InterPro"/>
</dbReference>
<sequence>MSLYRQVLLLLIMITVLSLTAVMTLNLKNSATYMEGQLRVTAESALTSLGMRLAPILQPYDQALAESTVWAAFDGAYYKSIEVLVYENDETIRRVNSAQPGDVPEWFTQLFEFEPVIAEAPITNGWNEVAHVRIEGHPGYIQQQLWSLGQRLLMFYGGLFVLCAAVAALVLRWVISKPLGHIERQVHAIEERDFTYRIPNPATPELKRVVKAMNHLTGLLSERFQSNAKQLELLRVKVQQDGETHVSNRRYFVSELNVRIDEREPLAVVMLSLLERDKIRKNNGYKAWLDILKSTVRALESVFKEDGVVIGRLSETDFAVLVPVLPDDDLSARLSDISSKMAGLYRVGIAPHEAVSVLAGIVVRTDEYVTDVFTRLDQALRDAHSVGINPWLWAEPGDNQKLRSGQEWVDLLHERLKLNDLELSYQPLVKSLGEGPIHHEVYARIHDETGQSLSAGLFVPVIDQFDLGSKLDRAVIERIFENDNITIPVVMNVSLSSVRDTHFLKALAEVPDNRRSLLIFEVTEVSVSRDLRAITSFVTVLRSLGFGFGVDNLGVGSRSLDYLTVLRPDYVKLAPSLCRHVDPETTSIITAIGNTVHNLNIPVYGTSVESDEQLEAILKAGVDGFQGYITKRV</sequence>
<protein>
    <submittedName>
        <fullName evidence="5">EAL domain-containing protein</fullName>
    </submittedName>
</protein>
<dbReference type="InterPro" id="IPR000160">
    <property type="entry name" value="GGDEF_dom"/>
</dbReference>
<dbReference type="Pfam" id="PF00990">
    <property type="entry name" value="GGDEF"/>
    <property type="match status" value="1"/>
</dbReference>
<comment type="caution">
    <text evidence="5">The sequence shown here is derived from an EMBL/GenBank/DDBJ whole genome shotgun (WGS) entry which is preliminary data.</text>
</comment>
<dbReference type="Gene3D" id="6.20.270.20">
    <property type="entry name" value="LapD/MoxY periplasmic domain"/>
    <property type="match status" value="1"/>
</dbReference>
<evidence type="ECO:0000259" key="3">
    <source>
        <dbReference type="PROSITE" id="PS50885"/>
    </source>
</evidence>
<keyword evidence="6" id="KW-1185">Reference proteome</keyword>
<feature type="domain" description="EAL" evidence="2">
    <location>
        <begin position="405"/>
        <end position="633"/>
    </location>
</feature>
<dbReference type="Gene3D" id="3.30.110.200">
    <property type="match status" value="1"/>
</dbReference>
<dbReference type="Gene3D" id="3.20.20.450">
    <property type="entry name" value="EAL domain"/>
    <property type="match status" value="1"/>
</dbReference>
<dbReference type="Gene3D" id="3.30.70.270">
    <property type="match status" value="1"/>
</dbReference>
<dbReference type="CDD" id="cd06225">
    <property type="entry name" value="HAMP"/>
    <property type="match status" value="1"/>
</dbReference>
<dbReference type="InterPro" id="IPR003660">
    <property type="entry name" value="HAMP_dom"/>
</dbReference>
<dbReference type="InterPro" id="IPR043128">
    <property type="entry name" value="Rev_trsase/Diguanyl_cyclase"/>
</dbReference>
<feature type="domain" description="HAMP" evidence="3">
    <location>
        <begin position="173"/>
        <end position="225"/>
    </location>
</feature>
<evidence type="ECO:0000313" key="5">
    <source>
        <dbReference type="EMBL" id="MCM2680330.1"/>
    </source>
</evidence>
<dbReference type="SMART" id="SM00052">
    <property type="entry name" value="EAL"/>
    <property type="match status" value="1"/>
</dbReference>
<evidence type="ECO:0000313" key="6">
    <source>
        <dbReference type="Proteomes" id="UP001165393"/>
    </source>
</evidence>
<dbReference type="SMART" id="SM00304">
    <property type="entry name" value="HAMP"/>
    <property type="match status" value="1"/>
</dbReference>
<dbReference type="PROSITE" id="PS50883">
    <property type="entry name" value="EAL"/>
    <property type="match status" value="1"/>
</dbReference>
<dbReference type="InterPro" id="IPR042461">
    <property type="entry name" value="LapD_MoxY_peri_C"/>
</dbReference>
<dbReference type="SUPFAM" id="SSF55073">
    <property type="entry name" value="Nucleotide cyclase"/>
    <property type="match status" value="1"/>
</dbReference>
<dbReference type="InterPro" id="IPR029787">
    <property type="entry name" value="Nucleotide_cyclase"/>
</dbReference>
<dbReference type="InterPro" id="IPR032244">
    <property type="entry name" value="LapD_MoxY_N"/>
</dbReference>
<reference evidence="5 6" key="1">
    <citation type="journal article" date="2013" name="Antonie Van Leeuwenhoek">
        <title>Echinimonas agarilytica gen. nov., sp. nov., a new gammaproteobacterium isolated from the sea urchin Strongylocentrotus intermedius.</title>
        <authorList>
            <person name="Nedashkovskaya O.I."/>
            <person name="Stenkova A.M."/>
            <person name="Zhukova N.V."/>
            <person name="Van Trappen S."/>
            <person name="Lee J.S."/>
            <person name="Kim S.B."/>
        </authorList>
    </citation>
    <scope>NUCLEOTIDE SEQUENCE [LARGE SCALE GENOMIC DNA]</scope>
    <source>
        <strain evidence="5 6">KMM 6351</strain>
    </source>
</reference>
<dbReference type="InterPro" id="IPR001633">
    <property type="entry name" value="EAL_dom"/>
</dbReference>
<dbReference type="Pfam" id="PF00563">
    <property type="entry name" value="EAL"/>
    <property type="match status" value="1"/>
</dbReference>
<dbReference type="EMBL" id="JAMQGP010000005">
    <property type="protein sequence ID" value="MCM2680330.1"/>
    <property type="molecule type" value="Genomic_DNA"/>
</dbReference>
<dbReference type="RefSeq" id="WP_251261756.1">
    <property type="nucleotide sequence ID" value="NZ_JAMQGP010000005.1"/>
</dbReference>
<dbReference type="Pfam" id="PF16448">
    <property type="entry name" value="LapD_MoxY_N"/>
    <property type="match status" value="1"/>
</dbReference>
<evidence type="ECO:0000256" key="1">
    <source>
        <dbReference type="SAM" id="Phobius"/>
    </source>
</evidence>
<keyword evidence="1" id="KW-0472">Membrane</keyword>
<dbReference type="PROSITE" id="PS50885">
    <property type="entry name" value="HAMP"/>
    <property type="match status" value="1"/>
</dbReference>
<evidence type="ECO:0000259" key="4">
    <source>
        <dbReference type="PROSITE" id="PS50887"/>
    </source>
</evidence>
<dbReference type="PANTHER" id="PTHR33121:SF79">
    <property type="entry name" value="CYCLIC DI-GMP PHOSPHODIESTERASE PDED-RELATED"/>
    <property type="match status" value="1"/>
</dbReference>
<proteinExistence type="predicted"/>
<dbReference type="InterPro" id="IPR035919">
    <property type="entry name" value="EAL_sf"/>
</dbReference>
<keyword evidence="1" id="KW-0812">Transmembrane</keyword>
<dbReference type="CDD" id="cd01948">
    <property type="entry name" value="EAL"/>
    <property type="match status" value="1"/>
</dbReference>
<dbReference type="InterPro" id="IPR050706">
    <property type="entry name" value="Cyclic-di-GMP_PDE-like"/>
</dbReference>
<dbReference type="AlphaFoldDB" id="A0AA41W7I3"/>
<organism evidence="5 6">
    <name type="scientific">Echinimonas agarilytica</name>
    <dbReference type="NCBI Taxonomy" id="1215918"/>
    <lineage>
        <taxon>Bacteria</taxon>
        <taxon>Pseudomonadati</taxon>
        <taxon>Pseudomonadota</taxon>
        <taxon>Gammaproteobacteria</taxon>
        <taxon>Alteromonadales</taxon>
        <taxon>Echinimonadaceae</taxon>
        <taxon>Echinimonas</taxon>
    </lineage>
</organism>
<feature type="domain" description="GGDEF" evidence="4">
    <location>
        <begin position="264"/>
        <end position="396"/>
    </location>
</feature>
<feature type="transmembrane region" description="Helical" evidence="1">
    <location>
        <begin position="153"/>
        <end position="175"/>
    </location>
</feature>
<keyword evidence="1" id="KW-1133">Transmembrane helix</keyword>